<keyword evidence="4" id="KW-1185">Reference proteome</keyword>
<name>A0AAV5BU28_ELECO</name>
<evidence type="ECO:0000313" key="3">
    <source>
        <dbReference type="EMBL" id="GJM89180.1"/>
    </source>
</evidence>
<proteinExistence type="predicted"/>
<evidence type="ECO:0000313" key="4">
    <source>
        <dbReference type="Proteomes" id="UP001054889"/>
    </source>
</evidence>
<reference evidence="2" key="1">
    <citation type="journal article" date="2018" name="DNA Res.">
        <title>Multiple hybrid de novo genome assembly of finger millet, an orphan allotetraploid crop.</title>
        <authorList>
            <person name="Hatakeyama M."/>
            <person name="Aluri S."/>
            <person name="Balachadran M.T."/>
            <person name="Sivarajan S.R."/>
            <person name="Patrignani A."/>
            <person name="Gruter S."/>
            <person name="Poveda L."/>
            <person name="Shimizu-Inatsugi R."/>
            <person name="Baeten J."/>
            <person name="Francoijs K.J."/>
            <person name="Nataraja K.N."/>
            <person name="Reddy Y.A.N."/>
            <person name="Phadnis S."/>
            <person name="Ravikumar R.L."/>
            <person name="Schlapbach R."/>
            <person name="Sreeman S.M."/>
            <person name="Shimizu K.K."/>
        </authorList>
    </citation>
    <scope>NUCLEOTIDE SEQUENCE</scope>
</reference>
<gene>
    <name evidence="2" type="primary">ga04890</name>
    <name evidence="3" type="synonym">ga05343</name>
    <name evidence="2" type="ORF">PR202_ga04890</name>
    <name evidence="3" type="ORF">PR202_ga05343</name>
</gene>
<sequence>MPSRLGMGMPTQGSRWSRPQAAGNSEPVPPPQAPAPPSPPRWVVLGALGARSCQPGHARWRPPRRTLERVEGPPACLPQNNHCGCGRREVDTFLGRLLAGWGSTLASLPRPPQSRLTA</sequence>
<feature type="region of interest" description="Disordered" evidence="1">
    <location>
        <begin position="1"/>
        <end position="43"/>
    </location>
</feature>
<evidence type="ECO:0000313" key="2">
    <source>
        <dbReference type="EMBL" id="GJM88779.1"/>
    </source>
</evidence>
<protein>
    <submittedName>
        <fullName evidence="2">Uncharacterized protein</fullName>
    </submittedName>
</protein>
<dbReference type="Proteomes" id="UP001054889">
    <property type="component" value="Unassembled WGS sequence"/>
</dbReference>
<comment type="caution">
    <text evidence="2">The sequence shown here is derived from an EMBL/GenBank/DDBJ whole genome shotgun (WGS) entry which is preliminary data.</text>
</comment>
<reference evidence="2" key="2">
    <citation type="submission" date="2021-12" db="EMBL/GenBank/DDBJ databases">
        <title>Resequencing data analysis of finger millet.</title>
        <authorList>
            <person name="Hatakeyama M."/>
            <person name="Aluri S."/>
            <person name="Balachadran M.T."/>
            <person name="Sivarajan S.R."/>
            <person name="Poveda L."/>
            <person name="Shimizu-Inatsugi R."/>
            <person name="Schlapbach R."/>
            <person name="Sreeman S.M."/>
            <person name="Shimizu K.K."/>
        </authorList>
    </citation>
    <scope>NUCLEOTIDE SEQUENCE</scope>
</reference>
<dbReference type="EMBL" id="BQKI01000002">
    <property type="protein sequence ID" value="GJM88779.1"/>
    <property type="molecule type" value="Genomic_DNA"/>
</dbReference>
<organism evidence="2 4">
    <name type="scientific">Eleusine coracana subsp. coracana</name>
    <dbReference type="NCBI Taxonomy" id="191504"/>
    <lineage>
        <taxon>Eukaryota</taxon>
        <taxon>Viridiplantae</taxon>
        <taxon>Streptophyta</taxon>
        <taxon>Embryophyta</taxon>
        <taxon>Tracheophyta</taxon>
        <taxon>Spermatophyta</taxon>
        <taxon>Magnoliopsida</taxon>
        <taxon>Liliopsida</taxon>
        <taxon>Poales</taxon>
        <taxon>Poaceae</taxon>
        <taxon>PACMAD clade</taxon>
        <taxon>Chloridoideae</taxon>
        <taxon>Cynodonteae</taxon>
        <taxon>Eleusininae</taxon>
        <taxon>Eleusine</taxon>
    </lineage>
</organism>
<feature type="compositionally biased region" description="Pro residues" evidence="1">
    <location>
        <begin position="27"/>
        <end position="40"/>
    </location>
</feature>
<dbReference type="AlphaFoldDB" id="A0AAV5BU28"/>
<evidence type="ECO:0000256" key="1">
    <source>
        <dbReference type="SAM" id="MobiDB-lite"/>
    </source>
</evidence>
<feature type="region of interest" description="Disordered" evidence="1">
    <location>
        <begin position="53"/>
        <end position="72"/>
    </location>
</feature>
<accession>A0AAV5BU28</accession>
<dbReference type="EMBL" id="BQKI01000002">
    <property type="protein sequence ID" value="GJM89180.1"/>
    <property type="molecule type" value="Genomic_DNA"/>
</dbReference>